<evidence type="ECO:0000256" key="6">
    <source>
        <dbReference type="RuleBase" id="RU003435"/>
    </source>
</evidence>
<evidence type="ECO:0000313" key="8">
    <source>
        <dbReference type="EMBL" id="MDE5413433.1"/>
    </source>
</evidence>
<organism evidence="8 9">
    <name type="scientific">Alkalihalobacterium chitinilyticum</name>
    <dbReference type="NCBI Taxonomy" id="2980103"/>
    <lineage>
        <taxon>Bacteria</taxon>
        <taxon>Bacillati</taxon>
        <taxon>Bacillota</taxon>
        <taxon>Bacilli</taxon>
        <taxon>Bacillales</taxon>
        <taxon>Bacillaceae</taxon>
        <taxon>Alkalihalobacterium</taxon>
    </lineage>
</organism>
<dbReference type="Gene3D" id="1.10.1370.30">
    <property type="match status" value="1"/>
</dbReference>
<feature type="domain" description="Peptidase M3A/M3B catalytic" evidence="7">
    <location>
        <begin position="132"/>
        <end position="524"/>
    </location>
</feature>
<dbReference type="Proteomes" id="UP001148125">
    <property type="component" value="Unassembled WGS sequence"/>
</dbReference>
<comment type="caution">
    <text evidence="8">The sequence shown here is derived from an EMBL/GenBank/DDBJ whole genome shotgun (WGS) entry which is preliminary data.</text>
</comment>
<dbReference type="InterPro" id="IPR045090">
    <property type="entry name" value="Pept_M3A_M3B"/>
</dbReference>
<dbReference type="PANTHER" id="PTHR11804">
    <property type="entry name" value="PROTEASE M3 THIMET OLIGOPEPTIDASE-RELATED"/>
    <property type="match status" value="1"/>
</dbReference>
<evidence type="ECO:0000256" key="5">
    <source>
        <dbReference type="ARBA" id="ARBA00023049"/>
    </source>
</evidence>
<dbReference type="PANTHER" id="PTHR11804:SF84">
    <property type="entry name" value="SACCHAROLYSIN"/>
    <property type="match status" value="1"/>
</dbReference>
<protein>
    <submittedName>
        <fullName evidence="8">M3 family metallopeptidase</fullName>
    </submittedName>
</protein>
<dbReference type="RefSeq" id="WP_275118050.1">
    <property type="nucleotide sequence ID" value="NZ_JAOTPO010000004.1"/>
</dbReference>
<keyword evidence="4 6" id="KW-0862">Zinc</keyword>
<reference evidence="8" key="1">
    <citation type="submission" date="2024-05" db="EMBL/GenBank/DDBJ databases">
        <title>Alkalihalobacillus sp. strain MEB203 novel alkaliphilic bacterium from Lonar Lake, India.</title>
        <authorList>
            <person name="Joshi A."/>
            <person name="Thite S."/>
            <person name="Mengade P."/>
        </authorList>
    </citation>
    <scope>NUCLEOTIDE SEQUENCE</scope>
    <source>
        <strain evidence="8">MEB 203</strain>
    </source>
</reference>
<comment type="cofactor">
    <cofactor evidence="6">
        <name>Zn(2+)</name>
        <dbReference type="ChEBI" id="CHEBI:29105"/>
    </cofactor>
    <text evidence="6">Binds 1 zinc ion.</text>
</comment>
<accession>A0ABT5VDB9</accession>
<keyword evidence="3 6" id="KW-0378">Hydrolase</keyword>
<keyword evidence="2 6" id="KW-0479">Metal-binding</keyword>
<evidence type="ECO:0000256" key="3">
    <source>
        <dbReference type="ARBA" id="ARBA00022801"/>
    </source>
</evidence>
<dbReference type="InterPro" id="IPR001567">
    <property type="entry name" value="Pept_M3A_M3B_dom"/>
</dbReference>
<evidence type="ECO:0000256" key="2">
    <source>
        <dbReference type="ARBA" id="ARBA00022723"/>
    </source>
</evidence>
<dbReference type="EMBL" id="JAOTPO010000004">
    <property type="protein sequence ID" value="MDE5413433.1"/>
    <property type="molecule type" value="Genomic_DNA"/>
</dbReference>
<dbReference type="SUPFAM" id="SSF55486">
    <property type="entry name" value="Metalloproteases ('zincins'), catalytic domain"/>
    <property type="match status" value="1"/>
</dbReference>
<keyword evidence="9" id="KW-1185">Reference proteome</keyword>
<evidence type="ECO:0000313" key="9">
    <source>
        <dbReference type="Proteomes" id="UP001148125"/>
    </source>
</evidence>
<evidence type="ECO:0000256" key="4">
    <source>
        <dbReference type="ARBA" id="ARBA00022833"/>
    </source>
</evidence>
<name>A0ABT5VDB9_9BACI</name>
<evidence type="ECO:0000256" key="1">
    <source>
        <dbReference type="ARBA" id="ARBA00022670"/>
    </source>
</evidence>
<keyword evidence="5 6" id="KW-0482">Metalloprotease</keyword>
<comment type="similarity">
    <text evidence="6">Belongs to the peptidase M3 family.</text>
</comment>
<dbReference type="Pfam" id="PF01432">
    <property type="entry name" value="Peptidase_M3"/>
    <property type="match status" value="1"/>
</dbReference>
<sequence>MSEKNMEEFLIHQNETVKGLYQSVLTNHWMAATTGEQKWSEQHEKALNTYYSHFASKDLMDQVCYFRSRQALEYKQQRQLDDIYRKTVKNQLSPETLAKTVELEKEISQTFTSFRPNIKGKEITNNEINDILKSSRDLFQRKEAWLASKQISKKIEAQVLLLVHKRNEDARALGYENFYQMSMETQELDINNVFQILEDLKEQSDAPFEKLKQEIDEELAKKWGISAGEIRPWHYTDPFFQEAPAIQGIDIDQYFKGKNVVEMVNQTFHAMGLDIEDVLKRSDLYPREHKNPFGFCSDINREGDVRILVNLDESLFWCTALLHELGHAVYFKNIDRQLPFILRFHSHTLTTEAIALFFGRMSKMDSWQERFLDLQPNQLEELRLFANKMLQRQMLVSARWIITFSSFEREMYENPNQNLNQLWWKLVQDIQFMHPPEETHFPDWAAKMHFSLAPASYQDYLLGELTASQLHCFIEKNISKELFTEEVGSYLIREFIRPGASLHWNEKIKQATGEYLNPRYFIKQFF</sequence>
<gene>
    <name evidence="8" type="ORF">N7Z68_08540</name>
</gene>
<keyword evidence="1 6" id="KW-0645">Protease</keyword>
<evidence type="ECO:0000259" key="7">
    <source>
        <dbReference type="Pfam" id="PF01432"/>
    </source>
</evidence>
<proteinExistence type="inferred from homology"/>